<dbReference type="InterPro" id="IPR015421">
    <property type="entry name" value="PyrdxlP-dep_Trfase_major"/>
</dbReference>
<evidence type="ECO:0000256" key="2">
    <source>
        <dbReference type="ARBA" id="ARBA00009236"/>
    </source>
</evidence>
<protein>
    <submittedName>
        <fullName evidence="9">Alanine-glyoxylate transaminase/serine-glyoxylate transaminase/serine-pyruvate transaminase</fullName>
    </submittedName>
</protein>
<dbReference type="PIRSF" id="PIRSF000524">
    <property type="entry name" value="SPT"/>
    <property type="match status" value="1"/>
</dbReference>
<dbReference type="InterPro" id="IPR000192">
    <property type="entry name" value="Aminotrans_V_dom"/>
</dbReference>
<keyword evidence="4" id="KW-0808">Transferase</keyword>
<dbReference type="Gene3D" id="3.90.1150.10">
    <property type="entry name" value="Aspartate Aminotransferase, domain 1"/>
    <property type="match status" value="1"/>
</dbReference>
<dbReference type="InterPro" id="IPR024169">
    <property type="entry name" value="SP_NH2Trfase/AEP_transaminase"/>
</dbReference>
<organism evidence="9 10">
    <name type="scientific">Actinokineospora auranticolor</name>
    <dbReference type="NCBI Taxonomy" id="155976"/>
    <lineage>
        <taxon>Bacteria</taxon>
        <taxon>Bacillati</taxon>
        <taxon>Actinomycetota</taxon>
        <taxon>Actinomycetes</taxon>
        <taxon>Pseudonocardiales</taxon>
        <taxon>Pseudonocardiaceae</taxon>
        <taxon>Actinokineospora</taxon>
    </lineage>
</organism>
<dbReference type="InterPro" id="IPR015424">
    <property type="entry name" value="PyrdxlP-dep_Trfase"/>
</dbReference>
<evidence type="ECO:0000313" key="10">
    <source>
        <dbReference type="Proteomes" id="UP000239203"/>
    </source>
</evidence>
<evidence type="ECO:0000256" key="4">
    <source>
        <dbReference type="ARBA" id="ARBA00022679"/>
    </source>
</evidence>
<evidence type="ECO:0000256" key="7">
    <source>
        <dbReference type="PIRSR" id="PIRSR000524-50"/>
    </source>
</evidence>
<dbReference type="Pfam" id="PF00266">
    <property type="entry name" value="Aminotran_5"/>
    <property type="match status" value="1"/>
</dbReference>
<evidence type="ECO:0000256" key="6">
    <source>
        <dbReference type="PIRSR" id="PIRSR000524-1"/>
    </source>
</evidence>
<dbReference type="Gene3D" id="3.40.640.10">
    <property type="entry name" value="Type I PLP-dependent aspartate aminotransferase-like (Major domain)"/>
    <property type="match status" value="1"/>
</dbReference>
<evidence type="ECO:0000313" key="9">
    <source>
        <dbReference type="EMBL" id="PPK63933.1"/>
    </source>
</evidence>
<keyword evidence="9" id="KW-0670">Pyruvate</keyword>
<gene>
    <name evidence="9" type="ORF">CLV40_12353</name>
</gene>
<dbReference type="SUPFAM" id="SSF53383">
    <property type="entry name" value="PLP-dependent transferases"/>
    <property type="match status" value="1"/>
</dbReference>
<comment type="caution">
    <text evidence="9">The sequence shown here is derived from an EMBL/GenBank/DDBJ whole genome shotgun (WGS) entry which is preliminary data.</text>
</comment>
<evidence type="ECO:0000256" key="3">
    <source>
        <dbReference type="ARBA" id="ARBA00022576"/>
    </source>
</evidence>
<sequence>MSGWCSASHSFGAVDNFERPRRPLRKVIDMPLLDRTLLGPGPSNPYPEATAALSAPLLGHLDPEFLRVLDETCARLRRAWGTENARTLPLSGTGSIGMEAAFANFARPGDVVVVGVNGLFGERMVEVAGRYGAEVVRVDHDWGTPVDTERVLAAHPEPSMVAAVHAETSTGVRSDIRELALAVHKRDERALVLADCVTSLAGIEVAIDAWDVDIAYSGTQKCLGVAPGLAPFTVSPRAWDRRVPRPPTWYLDLNLIGAYVDGSSGGRTYHHTAPVAMITSLHAALGRILDEGLEAVWERHQAAGARLHEGLAELGLSLFAAEGYRLPELTTVRVPEGVDSAKTREALLTEYGIEIGAGVGAFASSVWRIGLMGHNARPDRVELVLGALGRVLGRR</sequence>
<feature type="domain" description="Aminotransferase class V" evidence="8">
    <location>
        <begin position="60"/>
        <end position="359"/>
    </location>
</feature>
<dbReference type="PANTHER" id="PTHR21152">
    <property type="entry name" value="AMINOTRANSFERASE CLASS V"/>
    <property type="match status" value="1"/>
</dbReference>
<keyword evidence="5 7" id="KW-0663">Pyridoxal phosphate</keyword>
<feature type="binding site" evidence="6">
    <location>
        <position position="368"/>
    </location>
    <ligand>
        <name>substrate</name>
    </ligand>
</feature>
<feature type="modified residue" description="N6-(pyridoxal phosphate)lysine" evidence="7">
    <location>
        <position position="221"/>
    </location>
</feature>
<name>A0A2S6GFE2_9PSEU</name>
<dbReference type="PANTHER" id="PTHR21152:SF40">
    <property type="entry name" value="ALANINE--GLYOXYLATE AMINOTRANSFERASE"/>
    <property type="match status" value="1"/>
</dbReference>
<keyword evidence="3" id="KW-0032">Aminotransferase</keyword>
<evidence type="ECO:0000256" key="1">
    <source>
        <dbReference type="ARBA" id="ARBA00001933"/>
    </source>
</evidence>
<dbReference type="FunFam" id="3.40.640.10:FF:000027">
    <property type="entry name" value="Serine--pyruvate aminotransferase, mitochondrial"/>
    <property type="match status" value="1"/>
</dbReference>
<dbReference type="AlphaFoldDB" id="A0A2S6GFE2"/>
<keyword evidence="10" id="KW-1185">Reference proteome</keyword>
<comment type="similarity">
    <text evidence="2">Belongs to the class-V pyridoxal-phosphate-dependent aminotransferase family.</text>
</comment>
<dbReference type="InterPro" id="IPR015422">
    <property type="entry name" value="PyrdxlP-dep_Trfase_small"/>
</dbReference>
<evidence type="ECO:0000259" key="8">
    <source>
        <dbReference type="Pfam" id="PF00266"/>
    </source>
</evidence>
<evidence type="ECO:0000256" key="5">
    <source>
        <dbReference type="ARBA" id="ARBA00022898"/>
    </source>
</evidence>
<comment type="cofactor">
    <cofactor evidence="1 7">
        <name>pyridoxal 5'-phosphate</name>
        <dbReference type="ChEBI" id="CHEBI:597326"/>
    </cofactor>
</comment>
<dbReference type="GO" id="GO:0004760">
    <property type="term" value="F:L-serine-pyruvate transaminase activity"/>
    <property type="evidence" value="ECO:0007669"/>
    <property type="project" value="TreeGrafter"/>
</dbReference>
<dbReference type="Proteomes" id="UP000239203">
    <property type="component" value="Unassembled WGS sequence"/>
</dbReference>
<dbReference type="GO" id="GO:0019265">
    <property type="term" value="P:glycine biosynthetic process, by transamination of glyoxylate"/>
    <property type="evidence" value="ECO:0007669"/>
    <property type="project" value="TreeGrafter"/>
</dbReference>
<dbReference type="GO" id="GO:0008453">
    <property type="term" value="F:alanine-glyoxylate transaminase activity"/>
    <property type="evidence" value="ECO:0007669"/>
    <property type="project" value="TreeGrafter"/>
</dbReference>
<proteinExistence type="inferred from homology"/>
<dbReference type="EMBL" id="PTIX01000023">
    <property type="protein sequence ID" value="PPK63933.1"/>
    <property type="molecule type" value="Genomic_DNA"/>
</dbReference>
<accession>A0A2S6GFE2</accession>
<reference evidence="9 10" key="1">
    <citation type="submission" date="2018-02" db="EMBL/GenBank/DDBJ databases">
        <title>Genomic Encyclopedia of Archaeal and Bacterial Type Strains, Phase II (KMG-II): from individual species to whole genera.</title>
        <authorList>
            <person name="Goeker M."/>
        </authorList>
    </citation>
    <scope>NUCLEOTIDE SEQUENCE [LARGE SCALE GENOMIC DNA]</scope>
    <source>
        <strain evidence="9 10">YU 961-1</strain>
    </source>
</reference>